<reference evidence="5 6" key="1">
    <citation type="submission" date="2024-03" db="EMBL/GenBank/DDBJ databases">
        <title>The Acrasis kona genome and developmental transcriptomes reveal deep origins of eukaryotic multicellular pathways.</title>
        <authorList>
            <person name="Sheikh S."/>
            <person name="Fu C.-J."/>
            <person name="Brown M.W."/>
            <person name="Baldauf S.L."/>
        </authorList>
    </citation>
    <scope>NUCLEOTIDE SEQUENCE [LARGE SCALE GENOMIC DNA]</scope>
    <source>
        <strain evidence="5 6">ATCC MYA-3509</strain>
    </source>
</reference>
<organism evidence="5 6">
    <name type="scientific">Acrasis kona</name>
    <dbReference type="NCBI Taxonomy" id="1008807"/>
    <lineage>
        <taxon>Eukaryota</taxon>
        <taxon>Discoba</taxon>
        <taxon>Heterolobosea</taxon>
        <taxon>Tetramitia</taxon>
        <taxon>Eutetramitia</taxon>
        <taxon>Acrasidae</taxon>
        <taxon>Acrasis</taxon>
    </lineage>
</organism>
<feature type="repeat" description="WD" evidence="3">
    <location>
        <begin position="395"/>
        <end position="435"/>
    </location>
</feature>
<gene>
    <name evidence="5" type="ORF">AKO1_015826</name>
</gene>
<dbReference type="InterPro" id="IPR015943">
    <property type="entry name" value="WD40/YVTN_repeat-like_dom_sf"/>
</dbReference>
<evidence type="ECO:0000256" key="1">
    <source>
        <dbReference type="ARBA" id="ARBA00022574"/>
    </source>
</evidence>
<dbReference type="InterPro" id="IPR001680">
    <property type="entry name" value="WD40_rpt"/>
</dbReference>
<keyword evidence="6" id="KW-1185">Reference proteome</keyword>
<evidence type="ECO:0000313" key="5">
    <source>
        <dbReference type="EMBL" id="KAL0488739.1"/>
    </source>
</evidence>
<proteinExistence type="predicted"/>
<feature type="repeat" description="WD" evidence="3">
    <location>
        <begin position="515"/>
        <end position="546"/>
    </location>
</feature>
<dbReference type="PROSITE" id="PS00678">
    <property type="entry name" value="WD_REPEATS_1"/>
    <property type="match status" value="3"/>
</dbReference>
<evidence type="ECO:0008006" key="7">
    <source>
        <dbReference type="Google" id="ProtNLM"/>
    </source>
</evidence>
<dbReference type="AlphaFoldDB" id="A0AAW2ZHC3"/>
<feature type="compositionally biased region" description="Polar residues" evidence="4">
    <location>
        <begin position="68"/>
        <end position="77"/>
    </location>
</feature>
<dbReference type="InterPro" id="IPR036322">
    <property type="entry name" value="WD40_repeat_dom_sf"/>
</dbReference>
<dbReference type="PROSITE" id="PS50082">
    <property type="entry name" value="WD_REPEATS_2"/>
    <property type="match status" value="6"/>
</dbReference>
<feature type="region of interest" description="Disordered" evidence="4">
    <location>
        <begin position="23"/>
        <end position="84"/>
    </location>
</feature>
<dbReference type="InterPro" id="IPR019775">
    <property type="entry name" value="WD40_repeat_CS"/>
</dbReference>
<dbReference type="PRINTS" id="PR00320">
    <property type="entry name" value="GPROTEINBRPT"/>
</dbReference>
<evidence type="ECO:0000256" key="2">
    <source>
        <dbReference type="ARBA" id="ARBA00022737"/>
    </source>
</evidence>
<feature type="compositionally biased region" description="Polar residues" evidence="4">
    <location>
        <begin position="27"/>
        <end position="37"/>
    </location>
</feature>
<protein>
    <recommendedName>
        <fullName evidence="7">Guanine nucleotide-binding protein subunit beta-like protein</fullName>
    </recommendedName>
</protein>
<dbReference type="SUPFAM" id="SSF50978">
    <property type="entry name" value="WD40 repeat-like"/>
    <property type="match status" value="2"/>
</dbReference>
<evidence type="ECO:0000256" key="4">
    <source>
        <dbReference type="SAM" id="MobiDB-lite"/>
    </source>
</evidence>
<feature type="repeat" description="WD" evidence="3">
    <location>
        <begin position="355"/>
        <end position="394"/>
    </location>
</feature>
<dbReference type="EMBL" id="JAOPGA020001473">
    <property type="protein sequence ID" value="KAL0488739.1"/>
    <property type="molecule type" value="Genomic_DNA"/>
</dbReference>
<dbReference type="InterPro" id="IPR020472">
    <property type="entry name" value="WD40_PAC1"/>
</dbReference>
<dbReference type="PROSITE" id="PS50294">
    <property type="entry name" value="WD_REPEATS_REGION"/>
    <property type="match status" value="3"/>
</dbReference>
<dbReference type="SMART" id="SM00320">
    <property type="entry name" value="WD40"/>
    <property type="match status" value="7"/>
</dbReference>
<sequence length="546" mass="61878">MVVNQETSNSLASYRRILQTGKRRVSELSNNVDNASPKSGPYEEPFNFDCEQNTKSTRSRRLSQSTSNAPTNSLNTSSEDEYEEALRTRDDLQGTCDEIDEKKKLATEKLDMIQQSIKELEEQRLSYQEEVVMLEIEQERVEEKLTKARLDMKRLGQTKMSASMNNLHKPPLVPPINLPKRYNSTEALKKPTPRTAPKLSARLTPRTTERDIYEDPFDSSHRIFSTHTDSVLALNMVSSRYAVTASADRTVNVWDMDAPEAKPMMTFRGHASYVQSIVSDMGLHQNIDLDFVDDYIHQTLRPYGQDVSDVESDRSEPSTGTDNYFEDICPFVISGGGDNTVRVWNVKNQNNHQVLEGHSAAVSVVRCDHSTIISGSMDRSIKLWDRETGRCTQTMTGSDGHVRTLQFLSYALISGGGDDGVMRLWDIRSGKYFRTIDAHDKGINTLQFDTEKIVSGGKDGRLRVFELKSGRVMDDLNVGSSVTSLQFYKNKLVFSASNMFPVLYDLNNKCMIKNFSGHTDDVCELQFNKKWLITASKDKTMRLWSL</sequence>
<dbReference type="Gene3D" id="2.130.10.10">
    <property type="entry name" value="YVTN repeat-like/Quinoprotein amine dehydrogenase"/>
    <property type="match status" value="3"/>
</dbReference>
<feature type="repeat" description="WD" evidence="3">
    <location>
        <begin position="436"/>
        <end position="475"/>
    </location>
</feature>
<feature type="repeat" description="WD" evidence="3">
    <location>
        <begin position="331"/>
        <end position="354"/>
    </location>
</feature>
<feature type="repeat" description="WD" evidence="3">
    <location>
        <begin position="224"/>
        <end position="264"/>
    </location>
</feature>
<keyword evidence="1 3" id="KW-0853">WD repeat</keyword>
<dbReference type="Proteomes" id="UP001431209">
    <property type="component" value="Unassembled WGS sequence"/>
</dbReference>
<dbReference type="Pfam" id="PF00400">
    <property type="entry name" value="WD40"/>
    <property type="match status" value="6"/>
</dbReference>
<evidence type="ECO:0000313" key="6">
    <source>
        <dbReference type="Proteomes" id="UP001431209"/>
    </source>
</evidence>
<dbReference type="CDD" id="cd00200">
    <property type="entry name" value="WD40"/>
    <property type="match status" value="1"/>
</dbReference>
<accession>A0AAW2ZHC3</accession>
<name>A0AAW2ZHC3_9EUKA</name>
<keyword evidence="2" id="KW-0677">Repeat</keyword>
<evidence type="ECO:0000256" key="3">
    <source>
        <dbReference type="PROSITE-ProRule" id="PRU00221"/>
    </source>
</evidence>
<comment type="caution">
    <text evidence="5">The sequence shown here is derived from an EMBL/GenBank/DDBJ whole genome shotgun (WGS) entry which is preliminary data.</text>
</comment>
<dbReference type="PANTHER" id="PTHR19848">
    <property type="entry name" value="WD40 REPEAT PROTEIN"/>
    <property type="match status" value="1"/>
</dbReference>
<dbReference type="PANTHER" id="PTHR19848:SF8">
    <property type="entry name" value="F-BOX AND WD REPEAT DOMAIN CONTAINING 7"/>
    <property type="match status" value="1"/>
</dbReference>